<dbReference type="Pfam" id="PF05010">
    <property type="entry name" value="TACC_C"/>
    <property type="match status" value="1"/>
</dbReference>
<feature type="region of interest" description="Disordered" evidence="11">
    <location>
        <begin position="1"/>
        <end position="34"/>
    </location>
</feature>
<evidence type="ECO:0000259" key="12">
    <source>
        <dbReference type="Pfam" id="PF05010"/>
    </source>
</evidence>
<keyword evidence="8" id="KW-0206">Cytoskeleton</keyword>
<evidence type="ECO:0000256" key="1">
    <source>
        <dbReference type="ARBA" id="ARBA00004120"/>
    </source>
</evidence>
<dbReference type="Pfam" id="PF12317">
    <property type="entry name" value="IFT46_B_C"/>
    <property type="match status" value="1"/>
</dbReference>
<feature type="domain" description="Transforming acidic coiled-coil-containing protein C-terminal" evidence="12">
    <location>
        <begin position="1562"/>
        <end position="1757"/>
    </location>
</feature>
<name>A0ABN8AYJ1_CHISP</name>
<feature type="region of interest" description="Disordered" evidence="11">
    <location>
        <begin position="1762"/>
        <end position="1835"/>
    </location>
</feature>
<gene>
    <name evidence="13" type="ORF">CHILSU_LOCUS3826</name>
</gene>
<comment type="similarity">
    <text evidence="2">Belongs to the IFT46 family.</text>
</comment>
<evidence type="ECO:0000256" key="7">
    <source>
        <dbReference type="ARBA" id="ARBA00023069"/>
    </source>
</evidence>
<evidence type="ECO:0000256" key="9">
    <source>
        <dbReference type="ARBA" id="ARBA00023273"/>
    </source>
</evidence>
<dbReference type="Gene3D" id="1.20.5.1700">
    <property type="match status" value="1"/>
</dbReference>
<evidence type="ECO:0000256" key="4">
    <source>
        <dbReference type="ARBA" id="ARBA00017206"/>
    </source>
</evidence>
<evidence type="ECO:0000256" key="8">
    <source>
        <dbReference type="ARBA" id="ARBA00023212"/>
    </source>
</evidence>
<evidence type="ECO:0000313" key="13">
    <source>
        <dbReference type="EMBL" id="CAH0400628.1"/>
    </source>
</evidence>
<evidence type="ECO:0000256" key="5">
    <source>
        <dbReference type="ARBA" id="ARBA00022490"/>
    </source>
</evidence>
<feature type="region of interest" description="Disordered" evidence="11">
    <location>
        <begin position="1615"/>
        <end position="1635"/>
    </location>
</feature>
<evidence type="ECO:0000256" key="6">
    <source>
        <dbReference type="ARBA" id="ARBA00023054"/>
    </source>
</evidence>
<comment type="similarity">
    <text evidence="3">Belongs to the TACC family.</text>
</comment>
<feature type="region of interest" description="Disordered" evidence="11">
    <location>
        <begin position="1187"/>
        <end position="1221"/>
    </location>
</feature>
<dbReference type="InterPro" id="IPR022088">
    <property type="entry name" value="Intraflagellar_transp_cmplxB"/>
</dbReference>
<dbReference type="PANTHER" id="PTHR13376:SF0">
    <property type="entry name" value="INTRAFLAGELLAR TRANSPORT PROTEIN 46 HOMOLOG"/>
    <property type="match status" value="1"/>
</dbReference>
<protein>
    <recommendedName>
        <fullName evidence="4">Intraflagellar transport protein 46 homolog</fullName>
    </recommendedName>
</protein>
<feature type="compositionally biased region" description="Low complexity" evidence="11">
    <location>
        <begin position="1196"/>
        <end position="1211"/>
    </location>
</feature>
<organism evidence="13 14">
    <name type="scientific">Chilo suppressalis</name>
    <name type="common">Asiatic rice borer moth</name>
    <dbReference type="NCBI Taxonomy" id="168631"/>
    <lineage>
        <taxon>Eukaryota</taxon>
        <taxon>Metazoa</taxon>
        <taxon>Ecdysozoa</taxon>
        <taxon>Arthropoda</taxon>
        <taxon>Hexapoda</taxon>
        <taxon>Insecta</taxon>
        <taxon>Pterygota</taxon>
        <taxon>Neoptera</taxon>
        <taxon>Endopterygota</taxon>
        <taxon>Lepidoptera</taxon>
        <taxon>Glossata</taxon>
        <taxon>Ditrysia</taxon>
        <taxon>Pyraloidea</taxon>
        <taxon>Crambidae</taxon>
        <taxon>Crambinae</taxon>
        <taxon>Chilo</taxon>
    </lineage>
</organism>
<evidence type="ECO:0000256" key="2">
    <source>
        <dbReference type="ARBA" id="ARBA00007700"/>
    </source>
</evidence>
<evidence type="ECO:0000313" key="14">
    <source>
        <dbReference type="Proteomes" id="UP001153292"/>
    </source>
</evidence>
<evidence type="ECO:0000256" key="10">
    <source>
        <dbReference type="SAM" id="Coils"/>
    </source>
</evidence>
<dbReference type="PANTHER" id="PTHR13376">
    <property type="entry name" value="INTRAFLAGELLAR TRANSPORT PROTEIN 46 HOMOLOG"/>
    <property type="match status" value="1"/>
</dbReference>
<feature type="compositionally biased region" description="Basic and acidic residues" evidence="11">
    <location>
        <begin position="1771"/>
        <end position="1802"/>
    </location>
</feature>
<evidence type="ECO:0000256" key="3">
    <source>
        <dbReference type="ARBA" id="ARBA00009423"/>
    </source>
</evidence>
<feature type="compositionally biased region" description="Basic and acidic residues" evidence="11">
    <location>
        <begin position="1052"/>
        <end position="1061"/>
    </location>
</feature>
<comment type="subcellular location">
    <subcellularLocation>
        <location evidence="1">Cytoplasm</location>
        <location evidence="1">Cytoskeleton</location>
        <location evidence="1">Cilium basal body</location>
    </subcellularLocation>
</comment>
<dbReference type="Proteomes" id="UP001153292">
    <property type="component" value="Chromosome 17"/>
</dbReference>
<keyword evidence="14" id="KW-1185">Reference proteome</keyword>
<keyword evidence="9" id="KW-0966">Cell projection</keyword>
<reference evidence="13" key="1">
    <citation type="submission" date="2021-12" db="EMBL/GenBank/DDBJ databases">
        <authorList>
            <person name="King R."/>
        </authorList>
    </citation>
    <scope>NUCLEOTIDE SEQUENCE</scope>
</reference>
<sequence>MAHNVEPMDIDIDSDFDNKENSIQHSNVYPRTPCTEKGYEELDVSELNMKLRYSVTPVSSPMSKSYTANCVDNNNLSLNDDAFNPNLTRSYNSSLSKTDLVSKSFKTLPLQSIPADQTENSRTSLLRSLDPINLANVDNVTVTVTSVNENEDNFETPSSTSSMAVTPDETTPTKEVPRADGGSPIMRGLKSVLNMFRSSQSPIPPSETENCVPNQILSPADVTPHDSSLQPTQAVLASTPIASHKIKESPRRSSPLKESIIFNDGLEKELLWKDETTILFSHEKIPIHKLFYPQPLNSVTESGNPTNSEQVTEDNLNDTVEYMDISTNNSIVKDHTLTDIQNVEQQIVGESDGEFVDCETTFTNDKSGILNDNVSETECNSAIHSTLSIHNDQTHTIQSLQQNQSASASNIENILSATYQKIDGFDSSQPTTTLDGYTLKTESPQQIITNKNETHNSITITDESPHILRDETICVSSSSSQHKDNIQDIGNLSQVDINKDILLSQEKTEIAEMKSVCGNTTIICEEPITESVAISPPSNVTSIKEDEIFNSISTVMEPKEIDQQSHESQNLNATLETSCSDAQTAVRNKDISLNQTTNLEMFSDIDSSNKNQSNINEFYQVSNDPSLFVSEHNQESSFAADIPLPEEDNFELEIQSNADNLTFAMNNEINYPELESTPHVDTMPSNSMALAKQDENKVICSDIEGNLASLINVQVKESDIKNTFISTDVSVDSSNTNTKITETLHDFSLDFKTDSENDLRDTEQIVKNQLNKYAVDSKFGDLKLDNSLQHNAQSESKALEVEHINESLEAHNLNNTKLFEQDKPLKSEIPIEENSERIIEDKVFPKDQEKLIVPTNAIPDNVTPANTSIIIASDKTESKSSEVIKNKETIFCVSDHCEEINCMPKTEMLPDVISDIVSNDSDERLVQNNKDTAEKNYGDCINESISEIANNETMFQNKEARENNIDEELVLSEDNSPFVSIVGEVNYVVEQSINFEENEDLCDTKIDVATSPPVSPKICSKGYNFNFDEMDDPFATKTKIRLSPPPNSPNDNVKEKIDKPIPKNSITKNKQNEKKQNSQYNRTITDLVGTTKIAEKENEKNCDTITQLVASSDTQSNLFCELNNEDILIKSEKVTDLSIEQNSICKSEILIDNENKSQNNCNALLNVEYNKDNEVLTVEENKVQVDSLSSSNDIKQTSSSEQSTYYSAETSGDNNKNKNVFNIPEIDATSPFLTKSKICESPPSSKSESFSSICNNPSQDCNVTNKTPEALDKDSSNISNTSCSSKTTEEKDITVREIHTEDEDTIEGPFFEDDDLNNVDKISDFDGEDMDMMQFSELPAKTYQEQPEGEEMFIDAEAFEFLLNQNKTNIVTDSGKESLFLKFDPLFAKRLSTDGVLAALNNVQKKQSTPRKVSVAQQLDITFEKPVAGPSTLNVTQKPNINDSAGDNIEDLNVTVSKPMMVVTPAVNPVVTPRNKSLTPTSSNRRSITFSSPAIAVIDRLLSLSGNNSFLGHDSTVIQGNREQNEAEHALSQLRELLAEKEIHVFNLRSESKELKNRLSTLESQMRTLESESEVRLKKINDLNEKLSEKCKLNKSMAAVVEEYERTIASLIAESEQDKKRHNEERSKLIKERDEQTAHLASMEVSFSDLHSKYEKSKQVILSCKANEDAYKKSIKDFEENLSKMQSNYELLKQHATSKLNHANQELEKMNRAHESEVLKLNAMIKRKELHITSLEETLAQKTKANEELTAICDELINKSPDRLNTIPEKTMQDKLEMPRQVSKEKERESNGRPRMVAKDTDTSNSESDSGDVEGEKADILSGSGRKRGGGVVIPAEGAYDPKQFQDLKVPPDMENIFQYIMKYTPQKIDIEFKLQPFVPEYVPAVGDIDAFIKVATPACNVRGLPLSEPVLEHIDNLGLCVLDEPSAEQSDSALLHLQLRAISKTNSSRTTLLTKKVENAEKNSKAIERWIKDVSELHLSKPPPTVMYTSKMPDIDNLMEEWPETMEETLNEVGFPPASLDCSLSQYVELVCAVFDVPIIGDGLAARIQALHLLFSLYSAVKNSQLYAERQKEKEDVA</sequence>
<feature type="coiled-coil region" evidence="10">
    <location>
        <begin position="1668"/>
        <end position="1759"/>
    </location>
</feature>
<feature type="compositionally biased region" description="Polar residues" evidence="11">
    <location>
        <begin position="155"/>
        <end position="170"/>
    </location>
</feature>
<feature type="region of interest" description="Disordered" evidence="11">
    <location>
        <begin position="1037"/>
        <end position="1078"/>
    </location>
</feature>
<accession>A0ABN8AYJ1</accession>
<keyword evidence="5" id="KW-0963">Cytoplasm</keyword>
<keyword evidence="6 10" id="KW-0175">Coiled coil</keyword>
<dbReference type="InterPro" id="IPR007707">
    <property type="entry name" value="TACC_C"/>
</dbReference>
<proteinExistence type="inferred from homology"/>
<dbReference type="EMBL" id="OU963910">
    <property type="protein sequence ID" value="CAH0400628.1"/>
    <property type="molecule type" value="Genomic_DNA"/>
</dbReference>
<feature type="region of interest" description="Disordered" evidence="11">
    <location>
        <begin position="151"/>
        <end position="184"/>
    </location>
</feature>
<keyword evidence="7" id="KW-0969">Cilium</keyword>
<feature type="compositionally biased region" description="Basic and acidic residues" evidence="11">
    <location>
        <begin position="1616"/>
        <end position="1635"/>
    </location>
</feature>
<evidence type="ECO:0000256" key="11">
    <source>
        <dbReference type="SAM" id="MobiDB-lite"/>
    </source>
</evidence>